<dbReference type="NCBIfam" id="TIGR00168">
    <property type="entry name" value="infC"/>
    <property type="match status" value="1"/>
</dbReference>
<dbReference type="GO" id="GO:0016020">
    <property type="term" value="C:membrane"/>
    <property type="evidence" value="ECO:0007669"/>
    <property type="project" value="TreeGrafter"/>
</dbReference>
<evidence type="ECO:0000313" key="9">
    <source>
        <dbReference type="EMBL" id="RKD32527.1"/>
    </source>
</evidence>
<evidence type="ECO:0000256" key="4">
    <source>
        <dbReference type="HAMAP-Rule" id="MF_00080"/>
    </source>
</evidence>
<dbReference type="GO" id="GO:0005829">
    <property type="term" value="C:cytosol"/>
    <property type="evidence" value="ECO:0007669"/>
    <property type="project" value="TreeGrafter"/>
</dbReference>
<dbReference type="PROSITE" id="PS00938">
    <property type="entry name" value="IF3"/>
    <property type="match status" value="1"/>
</dbReference>
<dbReference type="FunFam" id="3.10.20.80:FF:000001">
    <property type="entry name" value="Translation initiation factor IF-3"/>
    <property type="match status" value="1"/>
</dbReference>
<dbReference type="EMBL" id="MCIB01000010">
    <property type="protein sequence ID" value="RKD32527.1"/>
    <property type="molecule type" value="Genomic_DNA"/>
</dbReference>
<dbReference type="InterPro" id="IPR019813">
    <property type="entry name" value="Translation_initiation_fac3_CS"/>
</dbReference>
<organism evidence="9 10">
    <name type="scientific">Thermohalobacter berrensis</name>
    <dbReference type="NCBI Taxonomy" id="99594"/>
    <lineage>
        <taxon>Bacteria</taxon>
        <taxon>Bacillati</taxon>
        <taxon>Bacillota</taxon>
        <taxon>Tissierellia</taxon>
        <taxon>Tissierellales</taxon>
        <taxon>Thermohalobacteraceae</taxon>
        <taxon>Thermohalobacter</taxon>
    </lineage>
</organism>
<dbReference type="PANTHER" id="PTHR10938">
    <property type="entry name" value="TRANSLATION INITIATION FACTOR IF-3"/>
    <property type="match status" value="1"/>
</dbReference>
<evidence type="ECO:0000259" key="7">
    <source>
        <dbReference type="Pfam" id="PF00707"/>
    </source>
</evidence>
<dbReference type="AlphaFoldDB" id="A0A419T4Q3"/>
<dbReference type="OrthoDB" id="9806014at2"/>
<keyword evidence="3 4" id="KW-0648">Protein biosynthesis</keyword>
<gene>
    <name evidence="4" type="primary">infC</name>
    <name evidence="9" type="ORF">BET03_10640</name>
</gene>
<dbReference type="InterPro" id="IPR036787">
    <property type="entry name" value="T_IF-3_N_sf"/>
</dbReference>
<dbReference type="InterPro" id="IPR036788">
    <property type="entry name" value="T_IF-3_C_sf"/>
</dbReference>
<dbReference type="HAMAP" id="MF_00080">
    <property type="entry name" value="IF_3"/>
    <property type="match status" value="1"/>
</dbReference>
<evidence type="ECO:0000256" key="6">
    <source>
        <dbReference type="RuleBase" id="RU000646"/>
    </source>
</evidence>
<feature type="domain" description="Translation initiation factor 3 C-terminal" evidence="7">
    <location>
        <begin position="82"/>
        <end position="167"/>
    </location>
</feature>
<dbReference type="Gene3D" id="3.10.20.80">
    <property type="entry name" value="Translation initiation factor 3 (IF-3), N-terminal domain"/>
    <property type="match status" value="1"/>
</dbReference>
<dbReference type="Pfam" id="PF00707">
    <property type="entry name" value="IF3_C"/>
    <property type="match status" value="1"/>
</dbReference>
<dbReference type="Pfam" id="PF05198">
    <property type="entry name" value="IF3_N"/>
    <property type="match status" value="1"/>
</dbReference>
<dbReference type="PANTHER" id="PTHR10938:SF0">
    <property type="entry name" value="TRANSLATION INITIATION FACTOR IF-3, MITOCHONDRIAL"/>
    <property type="match status" value="1"/>
</dbReference>
<dbReference type="InterPro" id="IPR001288">
    <property type="entry name" value="Translation_initiation_fac_3"/>
</dbReference>
<evidence type="ECO:0000256" key="2">
    <source>
        <dbReference type="ARBA" id="ARBA00022540"/>
    </source>
</evidence>
<evidence type="ECO:0000313" key="10">
    <source>
        <dbReference type="Proteomes" id="UP000284177"/>
    </source>
</evidence>
<keyword evidence="4" id="KW-0963">Cytoplasm</keyword>
<dbReference type="InterPro" id="IPR019814">
    <property type="entry name" value="Translation_initiation_fac_3_N"/>
</dbReference>
<comment type="subcellular location">
    <subcellularLocation>
        <location evidence="4 6">Cytoplasm</location>
    </subcellularLocation>
</comment>
<dbReference type="SUPFAM" id="SSF54364">
    <property type="entry name" value="Translation initiation factor IF3, N-terminal domain"/>
    <property type="match status" value="1"/>
</dbReference>
<dbReference type="GO" id="GO:0032790">
    <property type="term" value="P:ribosome disassembly"/>
    <property type="evidence" value="ECO:0007669"/>
    <property type="project" value="TreeGrafter"/>
</dbReference>
<feature type="domain" description="Translation initiation factor 3 N-terminal" evidence="8">
    <location>
        <begin position="6"/>
        <end position="75"/>
    </location>
</feature>
<comment type="caution">
    <text evidence="9">The sequence shown here is derived from an EMBL/GenBank/DDBJ whole genome shotgun (WGS) entry which is preliminary data.</text>
</comment>
<comment type="similarity">
    <text evidence="1 4 6">Belongs to the IF-3 family.</text>
</comment>
<sequence>MKELQVNEQIRDREVRLIDVDGSQIGIVNVKKAQKIAYEKKLDLVKVAPNAKPPVCRIMDYGKYKYEQSKKEKEARKKQKTITVKELRLTSKIEDHDLKVKAKKATKFLKNGDKVKISLRFRGREMGHTDLGREVLDKFAGLVEEVGVIDKKPKLEGRNMIMILKPKNS</sequence>
<evidence type="ECO:0000256" key="5">
    <source>
        <dbReference type="NCBIfam" id="TIGR00168"/>
    </source>
</evidence>
<proteinExistence type="inferred from homology"/>
<keyword evidence="2 4" id="KW-0396">Initiation factor</keyword>
<protein>
    <recommendedName>
        <fullName evidence="4 5">Translation initiation factor IF-3</fullName>
    </recommendedName>
</protein>
<comment type="subunit">
    <text evidence="4 6">Monomer.</text>
</comment>
<comment type="function">
    <text evidence="4 6">IF-3 binds to the 30S ribosomal subunit and shifts the equilibrium between 70S ribosomes and their 50S and 30S subunits in favor of the free subunits, thus enhancing the availability of 30S subunits on which protein synthesis initiation begins.</text>
</comment>
<evidence type="ECO:0000256" key="1">
    <source>
        <dbReference type="ARBA" id="ARBA00005439"/>
    </source>
</evidence>
<dbReference type="FunFam" id="3.30.110.10:FF:000001">
    <property type="entry name" value="Translation initiation factor IF-3"/>
    <property type="match status" value="1"/>
</dbReference>
<dbReference type="SUPFAM" id="SSF55200">
    <property type="entry name" value="Translation initiation factor IF3, C-terminal domain"/>
    <property type="match status" value="1"/>
</dbReference>
<dbReference type="InterPro" id="IPR019815">
    <property type="entry name" value="Translation_initiation_fac_3_C"/>
</dbReference>
<reference evidence="9 10" key="1">
    <citation type="submission" date="2016-08" db="EMBL/GenBank/DDBJ databases">
        <title>Novel Firmicutes and Novel Genomes.</title>
        <authorList>
            <person name="Poppleton D.I."/>
            <person name="Gribaldo S."/>
        </authorList>
    </citation>
    <scope>NUCLEOTIDE SEQUENCE [LARGE SCALE GENOMIC DNA]</scope>
    <source>
        <strain evidence="9 10">CTT3</strain>
    </source>
</reference>
<accession>A0A419T4Q3</accession>
<dbReference type="RefSeq" id="WP_120168340.1">
    <property type="nucleotide sequence ID" value="NZ_MCIB01000010.1"/>
</dbReference>
<evidence type="ECO:0000256" key="3">
    <source>
        <dbReference type="ARBA" id="ARBA00022917"/>
    </source>
</evidence>
<dbReference type="GO" id="GO:0003743">
    <property type="term" value="F:translation initiation factor activity"/>
    <property type="evidence" value="ECO:0007669"/>
    <property type="project" value="UniProtKB-UniRule"/>
</dbReference>
<dbReference type="Gene3D" id="3.30.110.10">
    <property type="entry name" value="Translation initiation factor 3 (IF-3), C-terminal domain"/>
    <property type="match status" value="1"/>
</dbReference>
<dbReference type="Proteomes" id="UP000284177">
    <property type="component" value="Unassembled WGS sequence"/>
</dbReference>
<name>A0A419T4Q3_9FIRM</name>
<keyword evidence="10" id="KW-1185">Reference proteome</keyword>
<evidence type="ECO:0000259" key="8">
    <source>
        <dbReference type="Pfam" id="PF05198"/>
    </source>
</evidence>
<dbReference type="GO" id="GO:0043022">
    <property type="term" value="F:ribosome binding"/>
    <property type="evidence" value="ECO:0007669"/>
    <property type="project" value="UniProtKB-ARBA"/>
</dbReference>